<sequence>MVRGVASRTCEQDRERATEDVVDCLLRTVSDKPLKKPGFRKIVKCLKDEGLTIVEADKEGGFVVRPLGMFDAEANEAIQENFKPFQGILKKQKAVALRLLKSRNLEQLRKAVTKGKKSDLEVFFTGKTHKPECPLRVTISERGSWQKQGQYVSSAHSPQSYPAGPFLGA</sequence>
<protein>
    <submittedName>
        <fullName evidence="2">Uncharacterized protein</fullName>
    </submittedName>
</protein>
<dbReference type="AlphaFoldDB" id="A0A9J6H252"/>
<comment type="caution">
    <text evidence="2">The sequence shown here is derived from an EMBL/GenBank/DDBJ whole genome shotgun (WGS) entry which is preliminary data.</text>
</comment>
<evidence type="ECO:0000256" key="1">
    <source>
        <dbReference type="SAM" id="MobiDB-lite"/>
    </source>
</evidence>
<dbReference type="Proteomes" id="UP000821853">
    <property type="component" value="Unassembled WGS sequence"/>
</dbReference>
<name>A0A9J6H252_HAELO</name>
<evidence type="ECO:0000313" key="2">
    <source>
        <dbReference type="EMBL" id="KAH9384815.1"/>
    </source>
</evidence>
<feature type="region of interest" description="Disordered" evidence="1">
    <location>
        <begin position="149"/>
        <end position="169"/>
    </location>
</feature>
<dbReference type="EMBL" id="JABSTR010003214">
    <property type="protein sequence ID" value="KAH9384815.1"/>
    <property type="molecule type" value="Genomic_DNA"/>
</dbReference>
<dbReference type="VEuPathDB" id="VectorBase:HLOH_039983"/>
<keyword evidence="3" id="KW-1185">Reference proteome</keyword>
<dbReference type="OrthoDB" id="10505956at2759"/>
<accession>A0A9J6H252</accession>
<proteinExistence type="predicted"/>
<reference evidence="2 3" key="1">
    <citation type="journal article" date="2020" name="Cell">
        <title>Large-Scale Comparative Analyses of Tick Genomes Elucidate Their Genetic Diversity and Vector Capacities.</title>
        <authorList>
            <consortium name="Tick Genome and Microbiome Consortium (TIGMIC)"/>
            <person name="Jia N."/>
            <person name="Wang J."/>
            <person name="Shi W."/>
            <person name="Du L."/>
            <person name="Sun Y."/>
            <person name="Zhan W."/>
            <person name="Jiang J.F."/>
            <person name="Wang Q."/>
            <person name="Zhang B."/>
            <person name="Ji P."/>
            <person name="Bell-Sakyi L."/>
            <person name="Cui X.M."/>
            <person name="Yuan T.T."/>
            <person name="Jiang B.G."/>
            <person name="Yang W.F."/>
            <person name="Lam T.T."/>
            <person name="Chang Q.C."/>
            <person name="Ding S.J."/>
            <person name="Wang X.J."/>
            <person name="Zhu J.G."/>
            <person name="Ruan X.D."/>
            <person name="Zhao L."/>
            <person name="Wei J.T."/>
            <person name="Ye R.Z."/>
            <person name="Que T.C."/>
            <person name="Du C.H."/>
            <person name="Zhou Y.H."/>
            <person name="Cheng J.X."/>
            <person name="Dai P.F."/>
            <person name="Guo W.B."/>
            <person name="Han X.H."/>
            <person name="Huang E.J."/>
            <person name="Li L.F."/>
            <person name="Wei W."/>
            <person name="Gao Y.C."/>
            <person name="Liu J.Z."/>
            <person name="Shao H.Z."/>
            <person name="Wang X."/>
            <person name="Wang C.C."/>
            <person name="Yang T.C."/>
            <person name="Huo Q.B."/>
            <person name="Li W."/>
            <person name="Chen H.Y."/>
            <person name="Chen S.E."/>
            <person name="Zhou L.G."/>
            <person name="Ni X.B."/>
            <person name="Tian J.H."/>
            <person name="Sheng Y."/>
            <person name="Liu T."/>
            <person name="Pan Y.S."/>
            <person name="Xia L.Y."/>
            <person name="Li J."/>
            <person name="Zhao F."/>
            <person name="Cao W.C."/>
        </authorList>
    </citation>
    <scope>NUCLEOTIDE SEQUENCE [LARGE SCALE GENOMIC DNA]</scope>
    <source>
        <strain evidence="2">HaeL-2018</strain>
    </source>
</reference>
<evidence type="ECO:0000313" key="3">
    <source>
        <dbReference type="Proteomes" id="UP000821853"/>
    </source>
</evidence>
<gene>
    <name evidence="2" type="ORF">HPB48_026833</name>
</gene>
<organism evidence="2 3">
    <name type="scientific">Haemaphysalis longicornis</name>
    <name type="common">Bush tick</name>
    <dbReference type="NCBI Taxonomy" id="44386"/>
    <lineage>
        <taxon>Eukaryota</taxon>
        <taxon>Metazoa</taxon>
        <taxon>Ecdysozoa</taxon>
        <taxon>Arthropoda</taxon>
        <taxon>Chelicerata</taxon>
        <taxon>Arachnida</taxon>
        <taxon>Acari</taxon>
        <taxon>Parasitiformes</taxon>
        <taxon>Ixodida</taxon>
        <taxon>Ixodoidea</taxon>
        <taxon>Ixodidae</taxon>
        <taxon>Haemaphysalinae</taxon>
        <taxon>Haemaphysalis</taxon>
    </lineage>
</organism>
<feature type="compositionally biased region" description="Polar residues" evidence="1">
    <location>
        <begin position="149"/>
        <end position="160"/>
    </location>
</feature>